<proteinExistence type="predicted"/>
<accession>A0A2C5TLI6</accession>
<evidence type="ECO:0000256" key="1">
    <source>
        <dbReference type="SAM" id="Phobius"/>
    </source>
</evidence>
<sequence>MLLSIAGIFVILSGLEIFLFSGSGNSVTGWVMSSAETVYQVDQKRRIITCVITFFVVIVLYIALAYLFQTRMPGVAAALGLTVYVYIAQFPVIKVYGDKLTSKIAVGKVVAMPFDGGHFSLQEVKGLKALMVSFSTDSYILSYHPANSRRVRIVGPTLKKAQLKAIFDAIPEQSKRAL</sequence>
<evidence type="ECO:0000313" key="2">
    <source>
        <dbReference type="EMBL" id="MBE8614408.1"/>
    </source>
</evidence>
<reference evidence="2" key="1">
    <citation type="submission" date="2017-12" db="EMBL/GenBank/DDBJ databases">
        <title>Genome sequencing and analysis.</title>
        <authorList>
            <person name="Huang Y.-T."/>
        </authorList>
    </citation>
    <scope>NUCLEOTIDE SEQUENCE</scope>
    <source>
        <strain evidence="2">VGH116</strain>
    </source>
</reference>
<organism evidence="2 3">
    <name type="scientific">Morganella morganii</name>
    <name type="common">Proteus morganii</name>
    <dbReference type="NCBI Taxonomy" id="582"/>
    <lineage>
        <taxon>Bacteria</taxon>
        <taxon>Pseudomonadati</taxon>
        <taxon>Pseudomonadota</taxon>
        <taxon>Gammaproteobacteria</taxon>
        <taxon>Enterobacterales</taxon>
        <taxon>Morganellaceae</taxon>
        <taxon>Morganella</taxon>
    </lineage>
</organism>
<feature type="transmembrane region" description="Helical" evidence="1">
    <location>
        <begin position="47"/>
        <end position="68"/>
    </location>
</feature>
<name>A0A2C5TLI6_MORMO</name>
<protein>
    <submittedName>
        <fullName evidence="2">Uncharacterized protein</fullName>
    </submittedName>
</protein>
<feature type="transmembrane region" description="Helical" evidence="1">
    <location>
        <begin position="74"/>
        <end position="93"/>
    </location>
</feature>
<evidence type="ECO:0000313" key="3">
    <source>
        <dbReference type="Proteomes" id="UP000650477"/>
    </source>
</evidence>
<keyword evidence="1" id="KW-0472">Membrane</keyword>
<dbReference type="EMBL" id="PKLF01000025">
    <property type="protein sequence ID" value="MBE8614408.1"/>
    <property type="molecule type" value="Genomic_DNA"/>
</dbReference>
<keyword evidence="1" id="KW-0812">Transmembrane</keyword>
<comment type="caution">
    <text evidence="2">The sequence shown here is derived from an EMBL/GenBank/DDBJ whole genome shotgun (WGS) entry which is preliminary data.</text>
</comment>
<gene>
    <name evidence="2" type="ORF">CYG68_18760</name>
</gene>
<keyword evidence="1" id="KW-1133">Transmembrane helix</keyword>
<feature type="transmembrane region" description="Helical" evidence="1">
    <location>
        <begin position="6"/>
        <end position="27"/>
    </location>
</feature>
<dbReference type="Proteomes" id="UP000650477">
    <property type="component" value="Unassembled WGS sequence"/>
</dbReference>
<dbReference type="AlphaFoldDB" id="A0A2C5TLI6"/>